<dbReference type="PANTHER" id="PTHR33627">
    <property type="entry name" value="TRANSPOSASE"/>
    <property type="match status" value="1"/>
</dbReference>
<evidence type="ECO:0000259" key="1">
    <source>
        <dbReference type="Pfam" id="PF13546"/>
    </source>
</evidence>
<evidence type="ECO:0000313" key="2">
    <source>
        <dbReference type="EMBL" id="AKQ65124.1"/>
    </source>
</evidence>
<dbReference type="AlphaFoldDB" id="A0A0H4WQU3"/>
<dbReference type="KEGG" id="mym:A176_002036"/>
<sequence length="121" mass="13645">MTPRQLKRLEGELESFLGSMFTGLGRVERRRAMDWYVKGLLLEGERKSIDPMAGRLVEDAGEQEAMRQRLQQCVSGSAWADEEVMRRLALELEAELPDIEALVLDDTGFPKKGKHSVGVAR</sequence>
<gene>
    <name evidence="2" type="ORF">A176_002036</name>
</gene>
<dbReference type="EMBL" id="CP012109">
    <property type="protein sequence ID" value="AKQ65124.1"/>
    <property type="molecule type" value="Genomic_DNA"/>
</dbReference>
<dbReference type="PANTHER" id="PTHR33627:SF1">
    <property type="entry name" value="TRANSPOSASE"/>
    <property type="match status" value="1"/>
</dbReference>
<feature type="domain" description="Transposase IS701-like DDE" evidence="1">
    <location>
        <begin position="20"/>
        <end position="121"/>
    </location>
</feature>
<reference evidence="2 3" key="1">
    <citation type="journal article" date="2016" name="PLoS ONE">
        <title>Complete Genome Sequence and Comparative Genomics of a Novel Myxobacterium Myxococcus hansupus.</title>
        <authorList>
            <person name="Sharma G."/>
            <person name="Narwani T."/>
            <person name="Subramanian S."/>
        </authorList>
    </citation>
    <scope>NUCLEOTIDE SEQUENCE [LARGE SCALE GENOMIC DNA]</scope>
    <source>
        <strain evidence="3">mixupus</strain>
    </source>
</reference>
<keyword evidence="3" id="KW-1185">Reference proteome</keyword>
<name>A0A0H4WQU3_9BACT</name>
<dbReference type="Pfam" id="PF13546">
    <property type="entry name" value="DDE_5"/>
    <property type="match status" value="1"/>
</dbReference>
<protein>
    <submittedName>
        <fullName evidence="2">Mobile element protein</fullName>
    </submittedName>
</protein>
<dbReference type="OrthoDB" id="6139076at2"/>
<accession>A0A0H4WQU3</accession>
<dbReference type="PATRIC" id="fig|1297742.4.peg.2058"/>
<organism evidence="2 3">
    <name type="scientific">Pseudomyxococcus hansupus</name>
    <dbReference type="NCBI Taxonomy" id="1297742"/>
    <lineage>
        <taxon>Bacteria</taxon>
        <taxon>Pseudomonadati</taxon>
        <taxon>Myxococcota</taxon>
        <taxon>Myxococcia</taxon>
        <taxon>Myxococcales</taxon>
        <taxon>Cystobacterineae</taxon>
        <taxon>Myxococcaceae</taxon>
        <taxon>Pseudomyxococcus</taxon>
    </lineage>
</organism>
<dbReference type="Proteomes" id="UP000009026">
    <property type="component" value="Chromosome"/>
</dbReference>
<evidence type="ECO:0000313" key="3">
    <source>
        <dbReference type="Proteomes" id="UP000009026"/>
    </source>
</evidence>
<proteinExistence type="predicted"/>
<dbReference type="InterPro" id="IPR039365">
    <property type="entry name" value="IS701-like"/>
</dbReference>
<dbReference type="InterPro" id="IPR038721">
    <property type="entry name" value="IS701-like_DDE_dom"/>
</dbReference>
<dbReference type="STRING" id="1297742.A176_002036"/>
<dbReference type="eggNOG" id="COG5659">
    <property type="taxonomic scope" value="Bacteria"/>
</dbReference>